<dbReference type="EMBL" id="JAWDGP010000269">
    <property type="protein sequence ID" value="KAK3802018.1"/>
    <property type="molecule type" value="Genomic_DNA"/>
</dbReference>
<evidence type="ECO:0000256" key="1">
    <source>
        <dbReference type="SAM" id="MobiDB-lite"/>
    </source>
</evidence>
<proteinExistence type="predicted"/>
<dbReference type="Proteomes" id="UP001283361">
    <property type="component" value="Unassembled WGS sequence"/>
</dbReference>
<keyword evidence="3" id="KW-1185">Reference proteome</keyword>
<gene>
    <name evidence="2" type="ORF">RRG08_064612</name>
</gene>
<sequence length="126" mass="13790">MTDNSLAVRVRVRLREVYTAIAPRWARTVCLIPVEQDTHTESCLWLTSQAVPDTLIWGGVFPAWTEASSDLTTTTTGDLSDLTDPTGSIISLTSVQSGRRQPRKLQPSEMDGDRPGLFSVSPNCAI</sequence>
<name>A0AAE1EDH7_9GAST</name>
<reference evidence="2" key="1">
    <citation type="journal article" date="2023" name="G3 (Bethesda)">
        <title>A reference genome for the long-term kleptoplast-retaining sea slug Elysia crispata morphotype clarki.</title>
        <authorList>
            <person name="Eastman K.E."/>
            <person name="Pendleton A.L."/>
            <person name="Shaikh M.A."/>
            <person name="Suttiyut T."/>
            <person name="Ogas R."/>
            <person name="Tomko P."/>
            <person name="Gavelis G."/>
            <person name="Widhalm J.R."/>
            <person name="Wisecaver J.H."/>
        </authorList>
    </citation>
    <scope>NUCLEOTIDE SEQUENCE</scope>
    <source>
        <strain evidence="2">ECLA1</strain>
    </source>
</reference>
<accession>A0AAE1EDH7</accession>
<organism evidence="2 3">
    <name type="scientific">Elysia crispata</name>
    <name type="common">lettuce slug</name>
    <dbReference type="NCBI Taxonomy" id="231223"/>
    <lineage>
        <taxon>Eukaryota</taxon>
        <taxon>Metazoa</taxon>
        <taxon>Spiralia</taxon>
        <taxon>Lophotrochozoa</taxon>
        <taxon>Mollusca</taxon>
        <taxon>Gastropoda</taxon>
        <taxon>Heterobranchia</taxon>
        <taxon>Euthyneura</taxon>
        <taxon>Panpulmonata</taxon>
        <taxon>Sacoglossa</taxon>
        <taxon>Placobranchoidea</taxon>
        <taxon>Plakobranchidae</taxon>
        <taxon>Elysia</taxon>
    </lineage>
</organism>
<comment type="caution">
    <text evidence="2">The sequence shown here is derived from an EMBL/GenBank/DDBJ whole genome shotgun (WGS) entry which is preliminary data.</text>
</comment>
<evidence type="ECO:0000313" key="2">
    <source>
        <dbReference type="EMBL" id="KAK3802018.1"/>
    </source>
</evidence>
<feature type="region of interest" description="Disordered" evidence="1">
    <location>
        <begin position="91"/>
        <end position="117"/>
    </location>
</feature>
<dbReference type="AlphaFoldDB" id="A0AAE1EDH7"/>
<evidence type="ECO:0000313" key="3">
    <source>
        <dbReference type="Proteomes" id="UP001283361"/>
    </source>
</evidence>
<protein>
    <submittedName>
        <fullName evidence="2">Uncharacterized protein</fullName>
    </submittedName>
</protein>